<evidence type="ECO:0000313" key="2">
    <source>
        <dbReference type="Proteomes" id="UP000244855"/>
    </source>
</evidence>
<dbReference type="Gene3D" id="3.30.710.10">
    <property type="entry name" value="Potassium Channel Kv1.1, Chain A"/>
    <property type="match status" value="1"/>
</dbReference>
<name>A0A2V1E926_9PLEO</name>
<dbReference type="SUPFAM" id="SSF54695">
    <property type="entry name" value="POZ domain"/>
    <property type="match status" value="1"/>
</dbReference>
<dbReference type="PANTHER" id="PTHR47843">
    <property type="entry name" value="BTB DOMAIN-CONTAINING PROTEIN-RELATED"/>
    <property type="match status" value="1"/>
</dbReference>
<dbReference type="Proteomes" id="UP000244855">
    <property type="component" value="Unassembled WGS sequence"/>
</dbReference>
<proteinExistence type="predicted"/>
<sequence length="372" mass="42458">MLHLAVHEMVKSYLLRLPTPGAPSYTPSLAPSRLPSRLLAPTKARISHSHSTTTIFTQPTPPRRPFNMFSSTVAANFSEVLDTKSFTFLIGKDEKPIVIHAGAIAGLSEPLDRLINGSMSEAQEGIAKFPDLDPESFKCIAEFAYTASYAPLSPAQFAEPIQNEDETTDTLPPSTFFELHCCPPKFDPEAIEEMWDRSRRDSIAIDAVQHFQLVTHTLYDVELFDRPHQAFRLNTSWREDLTPVLLGHARIYAFANQYLANKLKKTAFTKLAQMLAQIWLYGSTLQSVMELVRYAYNNDCIADRHGDWIDPLRRLVVSFVMMHYRLFKNFEGHRQLMLEDCEYAHDIAEHMGKWFFPKVKSRLSKNCVAEWA</sequence>
<dbReference type="InterPro" id="IPR011333">
    <property type="entry name" value="SKP1/BTB/POZ_sf"/>
</dbReference>
<evidence type="ECO:0000313" key="1">
    <source>
        <dbReference type="EMBL" id="PVI06589.1"/>
    </source>
</evidence>
<organism evidence="1 2">
    <name type="scientific">Periconia macrospinosa</name>
    <dbReference type="NCBI Taxonomy" id="97972"/>
    <lineage>
        <taxon>Eukaryota</taxon>
        <taxon>Fungi</taxon>
        <taxon>Dikarya</taxon>
        <taxon>Ascomycota</taxon>
        <taxon>Pezizomycotina</taxon>
        <taxon>Dothideomycetes</taxon>
        <taxon>Pleosporomycetidae</taxon>
        <taxon>Pleosporales</taxon>
        <taxon>Massarineae</taxon>
        <taxon>Periconiaceae</taxon>
        <taxon>Periconia</taxon>
    </lineage>
</organism>
<gene>
    <name evidence="1" type="ORF">DM02DRAFT_426875</name>
</gene>
<dbReference type="EMBL" id="KZ805308">
    <property type="protein sequence ID" value="PVI06589.1"/>
    <property type="molecule type" value="Genomic_DNA"/>
</dbReference>
<reference evidence="1 2" key="1">
    <citation type="journal article" date="2018" name="Sci. Rep.">
        <title>Comparative genomics provides insights into the lifestyle and reveals functional heterogeneity of dark septate endophytic fungi.</title>
        <authorList>
            <person name="Knapp D.G."/>
            <person name="Nemeth J.B."/>
            <person name="Barry K."/>
            <person name="Hainaut M."/>
            <person name="Henrissat B."/>
            <person name="Johnson J."/>
            <person name="Kuo A."/>
            <person name="Lim J.H.P."/>
            <person name="Lipzen A."/>
            <person name="Nolan M."/>
            <person name="Ohm R.A."/>
            <person name="Tamas L."/>
            <person name="Grigoriev I.V."/>
            <person name="Spatafora J.W."/>
            <person name="Nagy L.G."/>
            <person name="Kovacs G.M."/>
        </authorList>
    </citation>
    <scope>NUCLEOTIDE SEQUENCE [LARGE SCALE GENOMIC DNA]</scope>
    <source>
        <strain evidence="1 2">DSE2036</strain>
    </source>
</reference>
<dbReference type="AlphaFoldDB" id="A0A2V1E926"/>
<protein>
    <recommendedName>
        <fullName evidence="3">BTB domain-containing protein</fullName>
    </recommendedName>
</protein>
<accession>A0A2V1E926</accession>
<dbReference type="CDD" id="cd18186">
    <property type="entry name" value="BTB_POZ_ZBTB_KLHL-like"/>
    <property type="match status" value="1"/>
</dbReference>
<evidence type="ECO:0008006" key="3">
    <source>
        <dbReference type="Google" id="ProtNLM"/>
    </source>
</evidence>
<keyword evidence="2" id="KW-1185">Reference proteome</keyword>
<dbReference type="STRING" id="97972.A0A2V1E926"/>
<dbReference type="OrthoDB" id="9997739at2759"/>